<keyword evidence="2" id="KW-0805">Transcription regulation</keyword>
<evidence type="ECO:0000256" key="4">
    <source>
        <dbReference type="ARBA" id="ARBA00023163"/>
    </source>
</evidence>
<dbReference type="SUPFAM" id="SSF46785">
    <property type="entry name" value="Winged helix' DNA-binding domain"/>
    <property type="match status" value="1"/>
</dbReference>
<accession>A0A484RAN1</accession>
<dbReference type="SUPFAM" id="SSF53850">
    <property type="entry name" value="Periplasmic binding protein-like II"/>
    <property type="match status" value="1"/>
</dbReference>
<dbReference type="InterPro" id="IPR036390">
    <property type="entry name" value="WH_DNA-bd_sf"/>
</dbReference>
<evidence type="ECO:0000313" key="6">
    <source>
        <dbReference type="EMBL" id="VFR47488.1"/>
    </source>
</evidence>
<name>A0A484RAN1_9ZZZZ</name>
<sequence length="298" mass="32527">MANNINLRHIEAFRAVMVSGSVVGAAELLSVTQPGVSRTIGLLELRLGYPLFQRKGRRLVPTSEAETLYREVEQLYGGIERLAQVAQDLRHRRTGALRVATMPALAQWVVPKVLAKFLEERPQVTVFVQSLPSRQIAELVSTRQFDLGVIELPLAHAGVHTEPLPSGDMVAVLPRQHRLADLPAIGLAALVSERLILPSQHSYVRYQIDDAFNQQGVAAHVIAESPTSTIAYALAAVGAGVALVSRWVPMPSRDPRCVVRPLKEAIHSQYGVITPSSQPGNALAGDFAQLLDRVMREP</sequence>
<organism evidence="6">
    <name type="scientific">plant metagenome</name>
    <dbReference type="NCBI Taxonomy" id="1297885"/>
    <lineage>
        <taxon>unclassified sequences</taxon>
        <taxon>metagenomes</taxon>
        <taxon>organismal metagenomes</taxon>
    </lineage>
</organism>
<dbReference type="PROSITE" id="PS50931">
    <property type="entry name" value="HTH_LYSR"/>
    <property type="match status" value="1"/>
</dbReference>
<dbReference type="Gene3D" id="3.40.190.290">
    <property type="match status" value="1"/>
</dbReference>
<keyword evidence="4" id="KW-0804">Transcription</keyword>
<evidence type="ECO:0000256" key="2">
    <source>
        <dbReference type="ARBA" id="ARBA00023015"/>
    </source>
</evidence>
<gene>
    <name evidence="6" type="ORF">ANT2_4558</name>
    <name evidence="7" type="ORF">ANT3_4533</name>
</gene>
<dbReference type="Gene3D" id="1.10.10.10">
    <property type="entry name" value="Winged helix-like DNA-binding domain superfamily/Winged helix DNA-binding domain"/>
    <property type="match status" value="1"/>
</dbReference>
<evidence type="ECO:0000313" key="7">
    <source>
        <dbReference type="EMBL" id="VFR57892.1"/>
    </source>
</evidence>
<comment type="similarity">
    <text evidence="1">Belongs to the LysR transcriptional regulatory family.</text>
</comment>
<keyword evidence="3" id="KW-0238">DNA-binding</keyword>
<dbReference type="GO" id="GO:0003700">
    <property type="term" value="F:DNA-binding transcription factor activity"/>
    <property type="evidence" value="ECO:0007669"/>
    <property type="project" value="InterPro"/>
</dbReference>
<dbReference type="AlphaFoldDB" id="A0A484RAN1"/>
<dbReference type="InterPro" id="IPR000847">
    <property type="entry name" value="LysR_HTH_N"/>
</dbReference>
<dbReference type="GO" id="GO:0010628">
    <property type="term" value="P:positive regulation of gene expression"/>
    <property type="evidence" value="ECO:0007669"/>
    <property type="project" value="TreeGrafter"/>
</dbReference>
<protein>
    <submittedName>
        <fullName evidence="6">LysR-family transcriptional regulator</fullName>
    </submittedName>
</protein>
<dbReference type="GO" id="GO:0043565">
    <property type="term" value="F:sequence-specific DNA binding"/>
    <property type="evidence" value="ECO:0007669"/>
    <property type="project" value="TreeGrafter"/>
</dbReference>
<dbReference type="PANTHER" id="PTHR30427:SF1">
    <property type="entry name" value="TRANSCRIPTIONAL ACTIVATOR PROTEIN LYSR"/>
    <property type="match status" value="1"/>
</dbReference>
<evidence type="ECO:0000256" key="1">
    <source>
        <dbReference type="ARBA" id="ARBA00009437"/>
    </source>
</evidence>
<dbReference type="InterPro" id="IPR005119">
    <property type="entry name" value="LysR_subst-bd"/>
</dbReference>
<feature type="domain" description="HTH lysR-type" evidence="5">
    <location>
        <begin position="5"/>
        <end position="62"/>
    </location>
</feature>
<reference evidence="6" key="1">
    <citation type="submission" date="2019-03" db="EMBL/GenBank/DDBJ databases">
        <authorList>
            <person name="Danneels B."/>
        </authorList>
    </citation>
    <scope>NUCLEOTIDE SEQUENCE</scope>
</reference>
<evidence type="ECO:0000259" key="5">
    <source>
        <dbReference type="PROSITE" id="PS50931"/>
    </source>
</evidence>
<proteinExistence type="inferred from homology"/>
<dbReference type="InterPro" id="IPR036388">
    <property type="entry name" value="WH-like_DNA-bd_sf"/>
</dbReference>
<dbReference type="EMBL" id="CAADIG010000024">
    <property type="protein sequence ID" value="VFR47488.1"/>
    <property type="molecule type" value="Genomic_DNA"/>
</dbReference>
<dbReference type="Pfam" id="PF00126">
    <property type="entry name" value="HTH_1"/>
    <property type="match status" value="1"/>
</dbReference>
<dbReference type="PANTHER" id="PTHR30427">
    <property type="entry name" value="TRANSCRIPTIONAL ACTIVATOR PROTEIN LYSR"/>
    <property type="match status" value="1"/>
</dbReference>
<evidence type="ECO:0000256" key="3">
    <source>
        <dbReference type="ARBA" id="ARBA00023125"/>
    </source>
</evidence>
<dbReference type="EMBL" id="CAADID010000002">
    <property type="protein sequence ID" value="VFR57892.1"/>
    <property type="molecule type" value="Genomic_DNA"/>
</dbReference>
<dbReference type="Pfam" id="PF03466">
    <property type="entry name" value="LysR_substrate"/>
    <property type="match status" value="1"/>
</dbReference>
<dbReference type="PRINTS" id="PR00039">
    <property type="entry name" value="HTHLYSR"/>
</dbReference>